<reference evidence="3 4" key="1">
    <citation type="submission" date="2024-01" db="EMBL/GenBank/DDBJ databases">
        <title>Culturomics analysis of mouse respiratory tract.</title>
        <authorList>
            <person name="Phillips A.M."/>
            <person name="Collette N.M."/>
            <person name="Mageeney C.M."/>
            <person name="Sinha A."/>
            <person name="Hern K.E."/>
            <person name="Arkin A.P."/>
            <person name="Williams K.P."/>
            <person name="Branda S."/>
        </authorList>
    </citation>
    <scope>NUCLEOTIDE SEQUENCE [LARGE SCALE GENOMIC DNA]</scope>
    <source>
        <strain evidence="3 4">CP20</strain>
    </source>
</reference>
<organism evidence="3 4">
    <name type="scientific">Shouchella rhizosphaerae</name>
    <dbReference type="NCBI Taxonomy" id="866786"/>
    <lineage>
        <taxon>Bacteria</taxon>
        <taxon>Bacillati</taxon>
        <taxon>Bacillota</taxon>
        <taxon>Bacilli</taxon>
        <taxon>Bacillales</taxon>
        <taxon>Bacillaceae</taxon>
        <taxon>Shouchella</taxon>
    </lineage>
</organism>
<evidence type="ECO:0000259" key="2">
    <source>
        <dbReference type="Pfam" id="PF07331"/>
    </source>
</evidence>
<dbReference type="InterPro" id="IPR009936">
    <property type="entry name" value="DUF1468"/>
</dbReference>
<dbReference type="Proteomes" id="UP001341136">
    <property type="component" value="Chromosome"/>
</dbReference>
<evidence type="ECO:0000313" key="4">
    <source>
        <dbReference type="Proteomes" id="UP001341136"/>
    </source>
</evidence>
<keyword evidence="1" id="KW-0812">Transmembrane</keyword>
<dbReference type="GeneID" id="86927898"/>
<feature type="transmembrane region" description="Helical" evidence="1">
    <location>
        <begin position="7"/>
        <end position="27"/>
    </location>
</feature>
<keyword evidence="1" id="KW-1133">Transmembrane helix</keyword>
<dbReference type="PROSITE" id="PS51257">
    <property type="entry name" value="PROKAR_LIPOPROTEIN"/>
    <property type="match status" value="1"/>
</dbReference>
<keyword evidence="4" id="KW-1185">Reference proteome</keyword>
<feature type="transmembrane region" description="Helical" evidence="1">
    <location>
        <begin position="39"/>
        <end position="60"/>
    </location>
</feature>
<dbReference type="Pfam" id="PF07331">
    <property type="entry name" value="TctB"/>
    <property type="match status" value="1"/>
</dbReference>
<accession>A0ABZ2D417</accession>
<name>A0ABZ2D417_9BACI</name>
<feature type="transmembrane region" description="Helical" evidence="1">
    <location>
        <begin position="80"/>
        <end position="112"/>
    </location>
</feature>
<feature type="domain" description="DUF1468" evidence="2">
    <location>
        <begin position="14"/>
        <end position="144"/>
    </location>
</feature>
<dbReference type="EMBL" id="CP144921">
    <property type="protein sequence ID" value="WWA31489.1"/>
    <property type="molecule type" value="Genomic_DNA"/>
</dbReference>
<dbReference type="RefSeq" id="WP_011248443.1">
    <property type="nucleotide sequence ID" value="NZ_CP144921.1"/>
</dbReference>
<evidence type="ECO:0000313" key="3">
    <source>
        <dbReference type="EMBL" id="WWA31489.1"/>
    </source>
</evidence>
<feature type="transmembrane region" description="Helical" evidence="1">
    <location>
        <begin position="118"/>
        <end position="137"/>
    </location>
</feature>
<sequence length="144" mass="16338">MKTANLLLNGTITVACLIFFYQTFHFPMLFGIEDSGPALFPRIALAALLLFVIIDSAVIIRKRDGEFFFTKEERGNLWRLALLIGLLVFFVFFLGKLPFLILSLVTMFLIGLVFQLKWGPALLTAVVLTFFIQFVFIKGLNIIL</sequence>
<proteinExistence type="predicted"/>
<keyword evidence="1" id="KW-0472">Membrane</keyword>
<gene>
    <name evidence="3" type="ORF">V5G21_06705</name>
</gene>
<protein>
    <submittedName>
        <fullName evidence="3">Tripartite tricarboxylate transporter TctB family protein</fullName>
    </submittedName>
</protein>
<evidence type="ECO:0000256" key="1">
    <source>
        <dbReference type="SAM" id="Phobius"/>
    </source>
</evidence>